<dbReference type="EMBL" id="JBHSSK010000007">
    <property type="protein sequence ID" value="MFC6206397.1"/>
    <property type="molecule type" value="Genomic_DNA"/>
</dbReference>
<keyword evidence="2" id="KW-1185">Reference proteome</keyword>
<organism evidence="1 2">
    <name type="scientific">Levilactobacillus tongjiangensis</name>
    <dbReference type="NCBI Taxonomy" id="2486023"/>
    <lineage>
        <taxon>Bacteria</taxon>
        <taxon>Bacillati</taxon>
        <taxon>Bacillota</taxon>
        <taxon>Bacilli</taxon>
        <taxon>Lactobacillales</taxon>
        <taxon>Lactobacillaceae</taxon>
        <taxon>Levilactobacillus</taxon>
    </lineage>
</organism>
<dbReference type="Proteomes" id="UP001596254">
    <property type="component" value="Unassembled WGS sequence"/>
</dbReference>
<name>A0ABW1SQH9_9LACO</name>
<comment type="caution">
    <text evidence="1">The sequence shown here is derived from an EMBL/GenBank/DDBJ whole genome shotgun (WGS) entry which is preliminary data.</text>
</comment>
<gene>
    <name evidence="1" type="ORF">ACFP1G_02750</name>
</gene>
<sequence length="414" mass="46870">MSKKDELSTEKLETLVREVVKSVEPVTRENIGQATVMGTKVSYRYSSERLLELKEEVIGSKNFHFFEAGSLGQDVLNKITEVLGDYCERKNEEKFDQQNLDKTLTSKIIEMISADDQEFDCIIPVTGIMLTEKCTIGPIIFYPASSKEGVVSELKQKNEIDNADDPLFQSNFAVLKVRASNPRGAAEWAANIVESMLNAFQTLWGQVDQPRGLYIGDFPSQRNSERIALTKSNGIFAYAADRSVFKVKLDEDVTRNKYLKIIAEYENRLIMFGENESTKLERNFFNANKLIAEGIASDKADTKFTKMMSAVESLVEEKTMTQSITTQVSENVAFLIGRDAEERIEIFDKMKKLYSRRSIFSHGELTTVSSRDLNILLTYIRRLIVAIVNDFEDLNKVGVQNQVKLLKFGSKGSE</sequence>
<accession>A0ABW1SQH9</accession>
<evidence type="ECO:0000313" key="2">
    <source>
        <dbReference type="Proteomes" id="UP001596254"/>
    </source>
</evidence>
<evidence type="ECO:0000313" key="1">
    <source>
        <dbReference type="EMBL" id="MFC6206397.1"/>
    </source>
</evidence>
<dbReference type="RefSeq" id="WP_125692008.1">
    <property type="nucleotide sequence ID" value="NZ_JBHSSK010000007.1"/>
</dbReference>
<reference evidence="2" key="1">
    <citation type="journal article" date="2019" name="Int. J. Syst. Evol. Microbiol.">
        <title>The Global Catalogue of Microorganisms (GCM) 10K type strain sequencing project: providing services to taxonomists for standard genome sequencing and annotation.</title>
        <authorList>
            <consortium name="The Broad Institute Genomics Platform"/>
            <consortium name="The Broad Institute Genome Sequencing Center for Infectious Disease"/>
            <person name="Wu L."/>
            <person name="Ma J."/>
        </authorList>
    </citation>
    <scope>NUCLEOTIDE SEQUENCE [LARGE SCALE GENOMIC DNA]</scope>
    <source>
        <strain evidence="2">CCM 8905</strain>
    </source>
</reference>
<protein>
    <submittedName>
        <fullName evidence="1">HEPN domain-containing protein</fullName>
    </submittedName>
</protein>
<proteinExistence type="predicted"/>